<dbReference type="InterPro" id="IPR009948">
    <property type="entry name" value="Syd"/>
</dbReference>
<evidence type="ECO:0000313" key="5">
    <source>
        <dbReference type="EMBL" id="MDT0602286.1"/>
    </source>
</evidence>
<evidence type="ECO:0000256" key="3">
    <source>
        <dbReference type="ARBA" id="ARBA00023136"/>
    </source>
</evidence>
<proteinExistence type="inferred from homology"/>
<dbReference type="CDD" id="cd16323">
    <property type="entry name" value="Syd"/>
    <property type="match status" value="1"/>
</dbReference>
<dbReference type="InterPro" id="IPR038228">
    <property type="entry name" value="Syd_sf"/>
</dbReference>
<evidence type="ECO:0000256" key="2">
    <source>
        <dbReference type="ARBA" id="ARBA00022519"/>
    </source>
</evidence>
<dbReference type="RefSeq" id="WP_311576233.1">
    <property type="nucleotide sequence ID" value="NZ_JAVRIF010000001.1"/>
</dbReference>
<dbReference type="Gene3D" id="3.40.1580.20">
    <property type="entry name" value="Syd protein"/>
    <property type="match status" value="1"/>
</dbReference>
<evidence type="ECO:0000313" key="6">
    <source>
        <dbReference type="Proteomes" id="UP001266357"/>
    </source>
</evidence>
<reference evidence="5 6" key="1">
    <citation type="submission" date="2023-09" db="EMBL/GenBank/DDBJ databases">
        <authorList>
            <person name="Rey-Velasco X."/>
        </authorList>
    </citation>
    <scope>NUCLEOTIDE SEQUENCE [LARGE SCALE GENOMIC DNA]</scope>
    <source>
        <strain evidence="5 6">W431</strain>
    </source>
</reference>
<keyword evidence="3 4" id="KW-0472">Membrane</keyword>
<comment type="similarity">
    <text evidence="4">Belongs to the Syd family.</text>
</comment>
<evidence type="ECO:0000256" key="4">
    <source>
        <dbReference type="HAMAP-Rule" id="MF_01104"/>
    </source>
</evidence>
<keyword evidence="1 4" id="KW-1003">Cell membrane</keyword>
<dbReference type="NCBIfam" id="NF003439">
    <property type="entry name" value="PRK04968.1"/>
    <property type="match status" value="1"/>
</dbReference>
<dbReference type="Proteomes" id="UP001266357">
    <property type="component" value="Unassembled WGS sequence"/>
</dbReference>
<accession>A0ABU2ZWI2</accession>
<keyword evidence="2 4" id="KW-0997">Cell inner membrane</keyword>
<keyword evidence="6" id="KW-1185">Reference proteome</keyword>
<sequence length="192" mass="22143">MKTTDTQLTANILTFSQRYVEQYQEKLQHLPLVEHDEQWPSPCLQNKFDEKLMCWQPVEMQPALSFANLEDALDLVIHPSIVHYFTTIFSENIPASCSEGHLQLLFAWSEDDFARLQENLIGHVLMKQKLKQTVTLFFAVTDDDNIMLTVENESGEVWAERVGCKPHKKIADSLTDFIASLQPDIYIEPETD</sequence>
<dbReference type="EMBL" id="JAVRIF010000001">
    <property type="protein sequence ID" value="MDT0602286.1"/>
    <property type="molecule type" value="Genomic_DNA"/>
</dbReference>
<evidence type="ECO:0000256" key="1">
    <source>
        <dbReference type="ARBA" id="ARBA00022475"/>
    </source>
</evidence>
<dbReference type="Pfam" id="PF07348">
    <property type="entry name" value="Syd"/>
    <property type="match status" value="1"/>
</dbReference>
<comment type="subcellular location">
    <subcellularLocation>
        <location evidence="4">Cell inner membrane</location>
        <topology evidence="4">Peripheral membrane protein</topology>
        <orientation evidence="4">Cytoplasmic side</orientation>
    </subcellularLocation>
    <text evidence="4">Loosely associated with the cytoplasmic side of the inner membrane, probably via SecY.</text>
</comment>
<comment type="function">
    <text evidence="4">Interacts with the SecY protein in vivo. May bind preferentially to an uncomplexed state of SecY, thus functioning either as a chelating agent for excess SecY in the cell or as a regulatory factor that negatively controls the translocase function.</text>
</comment>
<comment type="caution">
    <text evidence="5">The sequence shown here is derived from an EMBL/GenBank/DDBJ whole genome shotgun (WGS) entry which is preliminary data.</text>
</comment>
<dbReference type="HAMAP" id="MF_01104">
    <property type="entry name" value="Syd"/>
    <property type="match status" value="1"/>
</dbReference>
<protein>
    <recommendedName>
        <fullName evidence="4">Protein Syd</fullName>
    </recommendedName>
</protein>
<organism evidence="5 6">
    <name type="scientific">Thalassotalea castellviae</name>
    <dbReference type="NCBI Taxonomy" id="3075612"/>
    <lineage>
        <taxon>Bacteria</taxon>
        <taxon>Pseudomonadati</taxon>
        <taxon>Pseudomonadota</taxon>
        <taxon>Gammaproteobacteria</taxon>
        <taxon>Alteromonadales</taxon>
        <taxon>Colwelliaceae</taxon>
        <taxon>Thalassotalea</taxon>
    </lineage>
</organism>
<gene>
    <name evidence="4 5" type="primary">syd</name>
    <name evidence="5" type="ORF">RM573_01645</name>
</gene>
<name>A0ABU2ZWI2_9GAMM</name>